<name>A0A4R6DUI2_SCAGO</name>
<feature type="transmembrane region" description="Helical" evidence="1">
    <location>
        <begin position="156"/>
        <end position="187"/>
    </location>
</feature>
<evidence type="ECO:0000256" key="1">
    <source>
        <dbReference type="SAM" id="Phobius"/>
    </source>
</evidence>
<keyword evidence="1" id="KW-0812">Transmembrane</keyword>
<evidence type="ECO:0000313" key="2">
    <source>
        <dbReference type="EMBL" id="TDN48865.1"/>
    </source>
</evidence>
<dbReference type="Proteomes" id="UP000295530">
    <property type="component" value="Unassembled WGS sequence"/>
</dbReference>
<dbReference type="RefSeq" id="WP_133462389.1">
    <property type="nucleotide sequence ID" value="NZ_SNVX01000025.1"/>
</dbReference>
<sequence length="228" mass="26086">MQVKNIELIKWIALILMVGDHINKYLLNDTVPFLYNAGRVAMPLFCFTLAYNLARPDTLKNNVYIRVSQRLFVFGLIATPAYILLGGVINGWWPLNILFTLLSLSVICYFLERGQGRELFYAFLVFAASGAVVEFWWPAIAMGICTWLYYKNSGNIFLFLALTFCSTLAFINHNSYALLAVPVLILAGNISLVVPRMKWLFYVFYPLHLYLILALRTYLAGKGYLFFT</sequence>
<organism evidence="2 3">
    <name type="scientific">Scandinavium goeteborgense</name>
    <dbReference type="NCBI Taxonomy" id="1851514"/>
    <lineage>
        <taxon>Bacteria</taxon>
        <taxon>Pseudomonadati</taxon>
        <taxon>Pseudomonadota</taxon>
        <taxon>Gammaproteobacteria</taxon>
        <taxon>Enterobacterales</taxon>
        <taxon>Enterobacteriaceae</taxon>
        <taxon>Scandinavium</taxon>
    </lineage>
</organism>
<dbReference type="Pfam" id="PF05857">
    <property type="entry name" value="TraX"/>
    <property type="match status" value="1"/>
</dbReference>
<protein>
    <submittedName>
        <fullName evidence="2">TraX protein</fullName>
    </submittedName>
</protein>
<keyword evidence="3" id="KW-1185">Reference proteome</keyword>
<feature type="transmembrane region" description="Helical" evidence="1">
    <location>
        <begin position="199"/>
        <end position="219"/>
    </location>
</feature>
<evidence type="ECO:0000313" key="3">
    <source>
        <dbReference type="Proteomes" id="UP000295530"/>
    </source>
</evidence>
<dbReference type="OrthoDB" id="9781069at2"/>
<keyword evidence="1" id="KW-0472">Membrane</keyword>
<proteinExistence type="predicted"/>
<gene>
    <name evidence="2" type="ORF">EC847_12532</name>
</gene>
<dbReference type="EMBL" id="SNVX01000025">
    <property type="protein sequence ID" value="TDN48865.1"/>
    <property type="molecule type" value="Genomic_DNA"/>
</dbReference>
<accession>A0A4R6DUI2</accession>
<comment type="caution">
    <text evidence="2">The sequence shown here is derived from an EMBL/GenBank/DDBJ whole genome shotgun (WGS) entry which is preliminary data.</text>
</comment>
<feature type="transmembrane region" description="Helical" evidence="1">
    <location>
        <begin position="71"/>
        <end position="89"/>
    </location>
</feature>
<reference evidence="2 3" key="1">
    <citation type="submission" date="2019-03" db="EMBL/GenBank/DDBJ databases">
        <title>Genomic analyses of the natural microbiome of Caenorhabditis elegans.</title>
        <authorList>
            <person name="Samuel B."/>
        </authorList>
    </citation>
    <scope>NUCLEOTIDE SEQUENCE [LARGE SCALE GENOMIC DNA]</scope>
    <source>
        <strain evidence="2 3">BIGb0156</strain>
    </source>
</reference>
<keyword evidence="1" id="KW-1133">Transmembrane helix</keyword>
<dbReference type="InterPro" id="IPR008875">
    <property type="entry name" value="TraX"/>
</dbReference>
<dbReference type="AlphaFoldDB" id="A0A4R6DUI2"/>
<feature type="transmembrane region" description="Helical" evidence="1">
    <location>
        <begin position="119"/>
        <end position="150"/>
    </location>
</feature>